<accession>A0AA36DIK3</accession>
<keyword evidence="14" id="KW-1185">Reference proteome</keyword>
<feature type="domain" description="Peptidase A1" evidence="12">
    <location>
        <begin position="77"/>
        <end position="427"/>
    </location>
</feature>
<evidence type="ECO:0000256" key="9">
    <source>
        <dbReference type="ARBA" id="ARBA00023157"/>
    </source>
</evidence>
<comment type="caution">
    <text evidence="13">The sequence shown here is derived from an EMBL/GenBank/DDBJ whole genome shotgun (WGS) entry which is preliminary data.</text>
</comment>
<keyword evidence="9 11" id="KW-1015">Disulfide bond</keyword>
<evidence type="ECO:0000256" key="6">
    <source>
        <dbReference type="ARBA" id="ARBA00022750"/>
    </source>
</evidence>
<keyword evidence="4" id="KW-0645">Protease</keyword>
<comment type="subcellular location">
    <subcellularLocation>
        <location evidence="1">Secreted</location>
    </subcellularLocation>
</comment>
<dbReference type="EMBL" id="CATQJL010000001">
    <property type="protein sequence ID" value="CAJ0588282.1"/>
    <property type="molecule type" value="Genomic_DNA"/>
</dbReference>
<evidence type="ECO:0000256" key="8">
    <source>
        <dbReference type="ARBA" id="ARBA00023145"/>
    </source>
</evidence>
<name>A0AA36DIK3_CYLNA</name>
<dbReference type="AlphaFoldDB" id="A0AA36DIK3"/>
<protein>
    <recommendedName>
        <fullName evidence="12">Peptidase A1 domain-containing protein</fullName>
    </recommendedName>
</protein>
<evidence type="ECO:0000259" key="12">
    <source>
        <dbReference type="PROSITE" id="PS51767"/>
    </source>
</evidence>
<proteinExistence type="inferred from homology"/>
<evidence type="ECO:0000256" key="11">
    <source>
        <dbReference type="PIRSR" id="PIRSR601461-2"/>
    </source>
</evidence>
<comment type="similarity">
    <text evidence="2">Belongs to the peptidase A1 family.</text>
</comment>
<dbReference type="GO" id="GO:0006508">
    <property type="term" value="P:proteolysis"/>
    <property type="evidence" value="ECO:0007669"/>
    <property type="project" value="UniProtKB-KW"/>
</dbReference>
<evidence type="ECO:0000313" key="13">
    <source>
        <dbReference type="EMBL" id="CAJ0588282.1"/>
    </source>
</evidence>
<evidence type="ECO:0000256" key="1">
    <source>
        <dbReference type="ARBA" id="ARBA00004613"/>
    </source>
</evidence>
<reference evidence="13" key="1">
    <citation type="submission" date="2023-07" db="EMBL/GenBank/DDBJ databases">
        <authorList>
            <consortium name="CYATHOMIX"/>
        </authorList>
    </citation>
    <scope>NUCLEOTIDE SEQUENCE</scope>
    <source>
        <strain evidence="13">N/A</strain>
    </source>
</reference>
<gene>
    <name evidence="13" type="ORF">CYNAS_LOCUS265</name>
</gene>
<evidence type="ECO:0000256" key="2">
    <source>
        <dbReference type="ARBA" id="ARBA00007447"/>
    </source>
</evidence>
<keyword evidence="10" id="KW-0325">Glycoprotein</keyword>
<keyword evidence="5" id="KW-0732">Signal</keyword>
<dbReference type="Proteomes" id="UP001176961">
    <property type="component" value="Unassembled WGS sequence"/>
</dbReference>
<dbReference type="GO" id="GO:0005576">
    <property type="term" value="C:extracellular region"/>
    <property type="evidence" value="ECO:0007669"/>
    <property type="project" value="UniProtKB-SubCell"/>
</dbReference>
<sequence>MTILGYCLLVVALAMCNPSSAKVHKIGLQYTPSVRMRMYQEGKLEQYVQEKATRAHKLAAQMDSSSTPVIDYDDMAYMAQITLGTPPQSFVVFLDSGSANLWVPDIACAEGQSNTCGTYCKQTQYQTCLTFCQESCCKPPGAISDTANGCTAKHRFNQSLSSTYVKQSDSFTMSYQTGEVSGFLGKDTFCLYNTSLCATGQVFGQVTLMGQGFDKQPEDGMIGLGWPALALDTITPPMFNLLSQGELDQPYFVVYMRHLGPHADNNGGQLTVGGLDTEHCSSDFDMIPLTSRTYWQFKMSSVSAGSYSSAPSAGWQAISSTGSTFIGGPKAILDNIAKQVNAVWLDSLGSYFVECSGNDPDVVFGINGKSYTVTQINYKISSGVGLCMFGFFPTTAGGFSPSWTLGPPLIREYCQIHDMQNGAIGMAKAISA</sequence>
<dbReference type="FunFam" id="2.40.70.10:FF:000058">
    <property type="entry name" value="ASpartyl Protease"/>
    <property type="match status" value="1"/>
</dbReference>
<dbReference type="PROSITE" id="PS51767">
    <property type="entry name" value="PEPTIDASE_A1"/>
    <property type="match status" value="1"/>
</dbReference>
<evidence type="ECO:0000313" key="14">
    <source>
        <dbReference type="Proteomes" id="UP001176961"/>
    </source>
</evidence>
<dbReference type="InterPro" id="IPR033121">
    <property type="entry name" value="PEPTIDASE_A1"/>
</dbReference>
<organism evidence="13 14">
    <name type="scientific">Cylicocyclus nassatus</name>
    <name type="common">Nematode worm</name>
    <dbReference type="NCBI Taxonomy" id="53992"/>
    <lineage>
        <taxon>Eukaryota</taxon>
        <taxon>Metazoa</taxon>
        <taxon>Ecdysozoa</taxon>
        <taxon>Nematoda</taxon>
        <taxon>Chromadorea</taxon>
        <taxon>Rhabditida</taxon>
        <taxon>Rhabditina</taxon>
        <taxon>Rhabditomorpha</taxon>
        <taxon>Strongyloidea</taxon>
        <taxon>Strongylidae</taxon>
        <taxon>Cylicocyclus</taxon>
    </lineage>
</organism>
<dbReference type="PANTHER" id="PTHR47966">
    <property type="entry name" value="BETA-SITE APP-CLEAVING ENZYME, ISOFORM A-RELATED"/>
    <property type="match status" value="1"/>
</dbReference>
<dbReference type="PRINTS" id="PR00792">
    <property type="entry name" value="PEPSIN"/>
</dbReference>
<evidence type="ECO:0000256" key="3">
    <source>
        <dbReference type="ARBA" id="ARBA00022525"/>
    </source>
</evidence>
<evidence type="ECO:0000256" key="5">
    <source>
        <dbReference type="ARBA" id="ARBA00022729"/>
    </source>
</evidence>
<evidence type="ECO:0000256" key="7">
    <source>
        <dbReference type="ARBA" id="ARBA00022801"/>
    </source>
</evidence>
<dbReference type="Pfam" id="PF00026">
    <property type="entry name" value="Asp"/>
    <property type="match status" value="1"/>
</dbReference>
<keyword evidence="3" id="KW-0964">Secreted</keyword>
<dbReference type="GO" id="GO:0005764">
    <property type="term" value="C:lysosome"/>
    <property type="evidence" value="ECO:0007669"/>
    <property type="project" value="TreeGrafter"/>
</dbReference>
<keyword evidence="6" id="KW-0064">Aspartyl protease</keyword>
<dbReference type="Gene3D" id="2.40.70.10">
    <property type="entry name" value="Acid Proteases"/>
    <property type="match status" value="2"/>
</dbReference>
<keyword evidence="8" id="KW-0865">Zymogen</keyword>
<dbReference type="SUPFAM" id="SSF50630">
    <property type="entry name" value="Acid proteases"/>
    <property type="match status" value="1"/>
</dbReference>
<evidence type="ECO:0000256" key="4">
    <source>
        <dbReference type="ARBA" id="ARBA00022670"/>
    </source>
</evidence>
<evidence type="ECO:0000256" key="10">
    <source>
        <dbReference type="ARBA" id="ARBA00023180"/>
    </source>
</evidence>
<keyword evidence="7" id="KW-0378">Hydrolase</keyword>
<dbReference type="InterPro" id="IPR021109">
    <property type="entry name" value="Peptidase_aspartic_dom_sf"/>
</dbReference>
<dbReference type="GO" id="GO:0004190">
    <property type="term" value="F:aspartic-type endopeptidase activity"/>
    <property type="evidence" value="ECO:0007669"/>
    <property type="project" value="UniProtKB-KW"/>
</dbReference>
<dbReference type="PANTHER" id="PTHR47966:SF5">
    <property type="entry name" value="ASPARTIC PROTEASE 10"/>
    <property type="match status" value="1"/>
</dbReference>
<feature type="disulfide bond" evidence="11">
    <location>
        <begin position="108"/>
        <end position="120"/>
    </location>
</feature>
<dbReference type="InterPro" id="IPR001461">
    <property type="entry name" value="Aspartic_peptidase_A1"/>
</dbReference>